<protein>
    <submittedName>
        <fullName evidence="8">RagB/SusD domain-containing protein</fullName>
    </submittedName>
</protein>
<evidence type="ECO:0000256" key="2">
    <source>
        <dbReference type="ARBA" id="ARBA00006275"/>
    </source>
</evidence>
<dbReference type="Gene3D" id="1.25.40.390">
    <property type="match status" value="1"/>
</dbReference>
<dbReference type="Pfam" id="PF07980">
    <property type="entry name" value="SusD_RagB"/>
    <property type="match status" value="1"/>
</dbReference>
<evidence type="ECO:0000256" key="5">
    <source>
        <dbReference type="ARBA" id="ARBA00023237"/>
    </source>
</evidence>
<reference evidence="8 9" key="1">
    <citation type="submission" date="2016-10" db="EMBL/GenBank/DDBJ databases">
        <authorList>
            <person name="de Groot N.N."/>
        </authorList>
    </citation>
    <scope>NUCLEOTIDE SEQUENCE [LARGE SCALE GENOMIC DNA]</scope>
    <source>
        <strain evidence="8 9">DSM 19033</strain>
    </source>
</reference>
<dbReference type="RefSeq" id="WP_090556357.1">
    <property type="nucleotide sequence ID" value="NZ_FNRA01000004.1"/>
</dbReference>
<accession>A0A1H4CWV0</accession>
<feature type="domain" description="SusD-like N-terminal" evidence="7">
    <location>
        <begin position="98"/>
        <end position="223"/>
    </location>
</feature>
<dbReference type="STRING" id="425514.SAMN05443550_104226"/>
<evidence type="ECO:0000259" key="6">
    <source>
        <dbReference type="Pfam" id="PF07980"/>
    </source>
</evidence>
<feature type="domain" description="RagB/SusD" evidence="6">
    <location>
        <begin position="262"/>
        <end position="485"/>
    </location>
</feature>
<sequence length="485" mass="53497">MKNIYIIPLSLCLLLGTGCKKFLDQPALGYYSNEDLFSNDATAVTAVNAAYIPLTFTDAAANPVWVLGDVASDDVIIGGNAGEQADYTGVDLFNILPTNSAVQSLWSRYYNGINRCNVVTDGLTAENTKVSEAMRTQILAQAKFLRAYYYFTLTNFYGNIPLRLKVSALTDAPVTSSTQVQVYTQIEKDLNEASAGLPEKWTATSDIGRATKGAALALLAKASLFQKKYTEAAQFVTQVEALGYQLTDNFSDNFNSSAKTNNEVIFSVYHTRGAQPSQGNSLNYWFAPRSLNGAGVFYPTQSLVDNFESNDPRLDLTIARTGKPYFDSTFDVSWSTTGYLSKKHVQPLSEVPSTTKNDGNLNYEAIRFADVLLVKAEALNESGQSAAALVPLNRVRERARKNFSGTAPADLLPAITNTDQTQLRDIIRRERRSEMALEFQRFFDVIRYGQAYADAVIRPGSPNFNYAQHKFFPIPQTELNANGNL</sequence>
<comment type="similarity">
    <text evidence="2">Belongs to the SusD family.</text>
</comment>
<evidence type="ECO:0000256" key="3">
    <source>
        <dbReference type="ARBA" id="ARBA00022729"/>
    </source>
</evidence>
<comment type="subcellular location">
    <subcellularLocation>
        <location evidence="1">Cell outer membrane</location>
    </subcellularLocation>
</comment>
<dbReference type="GO" id="GO:0009279">
    <property type="term" value="C:cell outer membrane"/>
    <property type="evidence" value="ECO:0007669"/>
    <property type="project" value="UniProtKB-SubCell"/>
</dbReference>
<evidence type="ECO:0000256" key="4">
    <source>
        <dbReference type="ARBA" id="ARBA00023136"/>
    </source>
</evidence>
<keyword evidence="4" id="KW-0472">Membrane</keyword>
<evidence type="ECO:0000313" key="9">
    <source>
        <dbReference type="Proteomes" id="UP000198850"/>
    </source>
</evidence>
<keyword evidence="9" id="KW-1185">Reference proteome</keyword>
<gene>
    <name evidence="8" type="ORF">SAMN05443550_104226</name>
</gene>
<evidence type="ECO:0000259" key="7">
    <source>
        <dbReference type="Pfam" id="PF14322"/>
    </source>
</evidence>
<keyword evidence="5" id="KW-0998">Cell outer membrane</keyword>
<evidence type="ECO:0000256" key="1">
    <source>
        <dbReference type="ARBA" id="ARBA00004442"/>
    </source>
</evidence>
<organism evidence="8 9">
    <name type="scientific">Pedobacter hartonius</name>
    <dbReference type="NCBI Taxonomy" id="425514"/>
    <lineage>
        <taxon>Bacteria</taxon>
        <taxon>Pseudomonadati</taxon>
        <taxon>Bacteroidota</taxon>
        <taxon>Sphingobacteriia</taxon>
        <taxon>Sphingobacteriales</taxon>
        <taxon>Sphingobacteriaceae</taxon>
        <taxon>Pedobacter</taxon>
    </lineage>
</organism>
<keyword evidence="3" id="KW-0732">Signal</keyword>
<dbReference type="Proteomes" id="UP000198850">
    <property type="component" value="Unassembled WGS sequence"/>
</dbReference>
<proteinExistence type="inferred from homology"/>
<dbReference type="AlphaFoldDB" id="A0A1H4CWV0"/>
<evidence type="ECO:0000313" key="8">
    <source>
        <dbReference type="EMBL" id="SEA64834.1"/>
    </source>
</evidence>
<dbReference type="PROSITE" id="PS51257">
    <property type="entry name" value="PROKAR_LIPOPROTEIN"/>
    <property type="match status" value="1"/>
</dbReference>
<dbReference type="SUPFAM" id="SSF48452">
    <property type="entry name" value="TPR-like"/>
    <property type="match status" value="1"/>
</dbReference>
<dbReference type="InterPro" id="IPR011990">
    <property type="entry name" value="TPR-like_helical_dom_sf"/>
</dbReference>
<dbReference type="CDD" id="cd08977">
    <property type="entry name" value="SusD"/>
    <property type="match status" value="1"/>
</dbReference>
<dbReference type="InterPro" id="IPR033985">
    <property type="entry name" value="SusD-like_N"/>
</dbReference>
<dbReference type="InterPro" id="IPR012944">
    <property type="entry name" value="SusD_RagB_dom"/>
</dbReference>
<name>A0A1H4CWV0_9SPHI</name>
<dbReference type="Pfam" id="PF14322">
    <property type="entry name" value="SusD-like_3"/>
    <property type="match status" value="1"/>
</dbReference>
<dbReference type="EMBL" id="FNRA01000004">
    <property type="protein sequence ID" value="SEA64834.1"/>
    <property type="molecule type" value="Genomic_DNA"/>
</dbReference>
<dbReference type="OrthoDB" id="618454at2"/>